<accession>A0ABV4B2W3</accession>
<dbReference type="PROSITE" id="PS51257">
    <property type="entry name" value="PROKAR_LIPOPROTEIN"/>
    <property type="match status" value="1"/>
</dbReference>
<proteinExistence type="predicted"/>
<gene>
    <name evidence="2" type="ORF">AB7A72_09405</name>
</gene>
<dbReference type="EMBL" id="JBGBDC010000003">
    <property type="protein sequence ID" value="MEY2251221.1"/>
    <property type="molecule type" value="Genomic_DNA"/>
</dbReference>
<keyword evidence="3" id="KW-1185">Reference proteome</keyword>
<sequence>MIKILIVCLISLTMLGCVITQQCVDSCDPVKLDRHMALDILNKYNKSRGLSTEISEDKVNVDIMRDGCGFVVAYNLIPAQPGGDSTFLLNSKLEVVHVYRGV</sequence>
<protein>
    <submittedName>
        <fullName evidence="2">Uncharacterized protein</fullName>
    </submittedName>
</protein>
<evidence type="ECO:0000256" key="1">
    <source>
        <dbReference type="SAM" id="SignalP"/>
    </source>
</evidence>
<dbReference type="Proteomes" id="UP001562178">
    <property type="component" value="Unassembled WGS sequence"/>
</dbReference>
<feature type="signal peptide" evidence="1">
    <location>
        <begin position="1"/>
        <end position="20"/>
    </location>
</feature>
<reference evidence="2 3" key="1">
    <citation type="journal article" date="2016" name="Int. J. Syst. Evol. Microbiol.">
        <title>Description of Comamonas sediminis sp. nov., isolated from lagoon sediments.</title>
        <authorList>
            <person name="Subhash Y."/>
            <person name="Bang J.J."/>
            <person name="You T.H."/>
            <person name="Lee S.S."/>
        </authorList>
    </citation>
    <scope>NUCLEOTIDE SEQUENCE [LARGE SCALE GENOMIC DNA]</scope>
    <source>
        <strain evidence="2 3">JCM 31169</strain>
    </source>
</reference>
<dbReference type="RefSeq" id="WP_369459737.1">
    <property type="nucleotide sequence ID" value="NZ_JBGBDC010000003.1"/>
</dbReference>
<name>A0ABV4B2W3_9BURK</name>
<keyword evidence="1" id="KW-0732">Signal</keyword>
<comment type="caution">
    <text evidence="2">The sequence shown here is derived from an EMBL/GenBank/DDBJ whole genome shotgun (WGS) entry which is preliminary data.</text>
</comment>
<evidence type="ECO:0000313" key="2">
    <source>
        <dbReference type="EMBL" id="MEY2251221.1"/>
    </source>
</evidence>
<feature type="chain" id="PRO_5046043683" evidence="1">
    <location>
        <begin position="21"/>
        <end position="102"/>
    </location>
</feature>
<organism evidence="2 3">
    <name type="scientific">Comamonas sediminis</name>
    <dbReference type="NCBI Taxonomy" id="1783360"/>
    <lineage>
        <taxon>Bacteria</taxon>
        <taxon>Pseudomonadati</taxon>
        <taxon>Pseudomonadota</taxon>
        <taxon>Betaproteobacteria</taxon>
        <taxon>Burkholderiales</taxon>
        <taxon>Comamonadaceae</taxon>
        <taxon>Comamonas</taxon>
    </lineage>
</organism>
<evidence type="ECO:0000313" key="3">
    <source>
        <dbReference type="Proteomes" id="UP001562178"/>
    </source>
</evidence>